<dbReference type="SUPFAM" id="SSF69819">
    <property type="entry name" value="MTH1598-like"/>
    <property type="match status" value="1"/>
</dbReference>
<keyword evidence="3 13" id="KW-0808">Transferase</keyword>
<dbReference type="AlphaFoldDB" id="Q3SGD7"/>
<dbReference type="STRING" id="292415.Tbd_2360"/>
<feature type="domain" description="HD" evidence="14">
    <location>
        <begin position="226"/>
        <end position="327"/>
    </location>
</feature>
<dbReference type="EC" id="3.1.3.-" evidence="13"/>
<dbReference type="SUPFAM" id="SSF81301">
    <property type="entry name" value="Nucleotidyltransferase"/>
    <property type="match status" value="1"/>
</dbReference>
<dbReference type="NCBIfam" id="NF008137">
    <property type="entry name" value="PRK10885.1"/>
    <property type="match status" value="1"/>
</dbReference>
<evidence type="ECO:0000256" key="6">
    <source>
        <dbReference type="ARBA" id="ARBA00022723"/>
    </source>
</evidence>
<comment type="catalytic activity">
    <reaction evidence="13">
        <text>a tRNA with a 3' CCA end + 2 CTP + ATP = a tRNA with a 3' CCACCA end + 3 diphosphate</text>
        <dbReference type="Rhea" id="RHEA:76235"/>
        <dbReference type="Rhea" id="RHEA-COMP:10468"/>
        <dbReference type="Rhea" id="RHEA-COMP:18655"/>
        <dbReference type="ChEBI" id="CHEBI:30616"/>
        <dbReference type="ChEBI" id="CHEBI:33019"/>
        <dbReference type="ChEBI" id="CHEBI:37563"/>
        <dbReference type="ChEBI" id="CHEBI:83071"/>
        <dbReference type="ChEBI" id="CHEBI:195187"/>
    </reaction>
</comment>
<gene>
    <name evidence="13" type="primary">cca</name>
    <name evidence="15" type="ordered locus">Tbd_2360</name>
</gene>
<feature type="binding site" evidence="13">
    <location>
        <position position="140"/>
    </location>
    <ligand>
        <name>ATP</name>
        <dbReference type="ChEBI" id="CHEBI:30616"/>
    </ligand>
</feature>
<keyword evidence="5 13" id="KW-0548">Nucleotidyltransferase</keyword>
<evidence type="ECO:0000256" key="9">
    <source>
        <dbReference type="ARBA" id="ARBA00022837"/>
    </source>
</evidence>
<dbReference type="EMBL" id="CP000116">
    <property type="protein sequence ID" value="AAZ98313.1"/>
    <property type="molecule type" value="Genomic_DNA"/>
</dbReference>
<dbReference type="GO" id="GO:0000287">
    <property type="term" value="F:magnesium ion binding"/>
    <property type="evidence" value="ECO:0007669"/>
    <property type="project" value="UniProtKB-UniRule"/>
</dbReference>
<comment type="cofactor">
    <cofactor evidence="13">
        <name>Mg(2+)</name>
        <dbReference type="ChEBI" id="CHEBI:18420"/>
    </cofactor>
    <text evidence="13">Magnesium is required for nucleotidyltransferase activity.</text>
</comment>
<feature type="binding site" evidence="13">
    <location>
        <position position="11"/>
    </location>
    <ligand>
        <name>ATP</name>
        <dbReference type="ChEBI" id="CHEBI:30616"/>
    </ligand>
</feature>
<comment type="similarity">
    <text evidence="13">Belongs to the tRNA nucleotidyltransferase/poly(A) polymerase family. Bacterial CCA-adding enzyme type 1 subfamily.</text>
</comment>
<evidence type="ECO:0000256" key="2">
    <source>
        <dbReference type="ARBA" id="ARBA00022596"/>
    </source>
</evidence>
<evidence type="ECO:0000256" key="13">
    <source>
        <dbReference type="HAMAP-Rule" id="MF_01261"/>
    </source>
</evidence>
<dbReference type="Pfam" id="PF01743">
    <property type="entry name" value="PolyA_pol"/>
    <property type="match status" value="1"/>
</dbReference>
<keyword evidence="9" id="KW-0106">Calcium</keyword>
<evidence type="ECO:0000256" key="5">
    <source>
        <dbReference type="ARBA" id="ARBA00022695"/>
    </source>
</evidence>
<dbReference type="InterPro" id="IPR002646">
    <property type="entry name" value="PolA_pol_head_dom"/>
</dbReference>
<dbReference type="InterPro" id="IPR023572">
    <property type="entry name" value="Archease_dom"/>
</dbReference>
<comment type="domain">
    <text evidence="13">Comprises two domains: an N-terminal domain containing the nucleotidyltransferase activity and a C-terminal HD domain associated with both phosphodiesterase and phosphatase activities.</text>
</comment>
<keyword evidence="8 13" id="KW-0692">RNA repair</keyword>
<feature type="binding site" evidence="13">
    <location>
        <position position="21"/>
    </location>
    <ligand>
        <name>Mg(2+)</name>
        <dbReference type="ChEBI" id="CHEBI:18420"/>
    </ligand>
</feature>
<dbReference type="Gene3D" id="3.30.460.10">
    <property type="entry name" value="Beta Polymerase, domain 2"/>
    <property type="match status" value="1"/>
</dbReference>
<evidence type="ECO:0000256" key="1">
    <source>
        <dbReference type="ARBA" id="ARBA00007963"/>
    </source>
</evidence>
<dbReference type="Gene3D" id="3.55.10.10">
    <property type="entry name" value="Archease domain"/>
    <property type="match status" value="1"/>
</dbReference>
<evidence type="ECO:0000259" key="14">
    <source>
        <dbReference type="PROSITE" id="PS51831"/>
    </source>
</evidence>
<dbReference type="InterPro" id="IPR012006">
    <property type="entry name" value="CCA_bact"/>
</dbReference>
<evidence type="ECO:0000256" key="7">
    <source>
        <dbReference type="ARBA" id="ARBA00022741"/>
    </source>
</evidence>
<dbReference type="Gene3D" id="1.10.3090.10">
    <property type="entry name" value="cca-adding enzyme, domain 2"/>
    <property type="match status" value="1"/>
</dbReference>
<evidence type="ECO:0000256" key="12">
    <source>
        <dbReference type="ARBA" id="ARBA00022884"/>
    </source>
</evidence>
<dbReference type="Pfam" id="PF12627">
    <property type="entry name" value="PolyA_pol_RNAbd"/>
    <property type="match status" value="1"/>
</dbReference>
<feature type="binding site" evidence="13">
    <location>
        <position position="91"/>
    </location>
    <ligand>
        <name>CTP</name>
        <dbReference type="ChEBI" id="CHEBI:37563"/>
    </ligand>
</feature>
<dbReference type="EC" id="3.1.4.-" evidence="13"/>
<dbReference type="InterPro" id="IPR043519">
    <property type="entry name" value="NT_sf"/>
</dbReference>
<keyword evidence="11 13" id="KW-0460">Magnesium</keyword>
<keyword evidence="2 13" id="KW-0533">Nickel</keyword>
<dbReference type="HAMAP" id="MF_01261">
    <property type="entry name" value="CCA_bact_type1"/>
    <property type="match status" value="1"/>
</dbReference>
<dbReference type="Pfam" id="PF01951">
    <property type="entry name" value="Archease"/>
    <property type="match status" value="1"/>
</dbReference>
<comment type="catalytic activity">
    <reaction evidence="13">
        <text>a tRNA precursor + 2 CTP + ATP = a tRNA with a 3' CCA end + 3 diphosphate</text>
        <dbReference type="Rhea" id="RHEA:14433"/>
        <dbReference type="Rhea" id="RHEA-COMP:10465"/>
        <dbReference type="Rhea" id="RHEA-COMP:10468"/>
        <dbReference type="ChEBI" id="CHEBI:30616"/>
        <dbReference type="ChEBI" id="CHEBI:33019"/>
        <dbReference type="ChEBI" id="CHEBI:37563"/>
        <dbReference type="ChEBI" id="CHEBI:74896"/>
        <dbReference type="ChEBI" id="CHEBI:83071"/>
        <dbReference type="EC" id="2.7.7.72"/>
    </reaction>
</comment>
<dbReference type="HOGENOM" id="CLU_015961_1_1_4"/>
<dbReference type="Proteomes" id="UP000008291">
    <property type="component" value="Chromosome"/>
</dbReference>
<comment type="miscellaneous">
    <text evidence="13">A single active site specifically recognizes both ATP and CTP and is responsible for their addition.</text>
</comment>
<keyword evidence="7 13" id="KW-0547">Nucleotide-binding</keyword>
<feature type="binding site" evidence="13">
    <location>
        <position position="137"/>
    </location>
    <ligand>
        <name>CTP</name>
        <dbReference type="ChEBI" id="CHEBI:37563"/>
    </ligand>
</feature>
<evidence type="ECO:0000313" key="15">
    <source>
        <dbReference type="EMBL" id="AAZ98313.1"/>
    </source>
</evidence>
<comment type="subunit">
    <text evidence="13">Monomer. Can also form homodimers and oligomers.</text>
</comment>
<dbReference type="OrthoDB" id="9805698at2"/>
<feature type="binding site" evidence="13">
    <location>
        <position position="91"/>
    </location>
    <ligand>
        <name>ATP</name>
        <dbReference type="ChEBI" id="CHEBI:30616"/>
    </ligand>
</feature>
<evidence type="ECO:0000256" key="10">
    <source>
        <dbReference type="ARBA" id="ARBA00022840"/>
    </source>
</evidence>
<dbReference type="GO" id="GO:0005524">
    <property type="term" value="F:ATP binding"/>
    <property type="evidence" value="ECO:0007669"/>
    <property type="project" value="UniProtKB-UniRule"/>
</dbReference>
<dbReference type="GO" id="GO:0004810">
    <property type="term" value="F:CCA tRNA nucleotidyltransferase activity"/>
    <property type="evidence" value="ECO:0007669"/>
    <property type="project" value="UniProtKB-UniRule"/>
</dbReference>
<dbReference type="EC" id="2.7.7.72" evidence="13"/>
<comment type="similarity">
    <text evidence="1">Belongs to the archease family.</text>
</comment>
<comment type="cofactor">
    <cofactor evidence="13">
        <name>Ni(2+)</name>
        <dbReference type="ChEBI" id="CHEBI:49786"/>
    </cofactor>
    <text evidence="13">Nickel for phosphatase activity.</text>
</comment>
<dbReference type="eggNOG" id="COG1371">
    <property type="taxonomic scope" value="Bacteria"/>
</dbReference>
<dbReference type="InterPro" id="IPR006674">
    <property type="entry name" value="HD_domain"/>
</dbReference>
<feature type="binding site" evidence="13">
    <location>
        <position position="137"/>
    </location>
    <ligand>
        <name>ATP</name>
        <dbReference type="ChEBI" id="CHEBI:30616"/>
    </ligand>
</feature>
<dbReference type="eggNOG" id="COG0617">
    <property type="taxonomic scope" value="Bacteria"/>
</dbReference>
<dbReference type="GO" id="GO:0042245">
    <property type="term" value="P:RNA repair"/>
    <property type="evidence" value="ECO:0007669"/>
    <property type="project" value="UniProtKB-KW"/>
</dbReference>
<feature type="binding site" evidence="13">
    <location>
        <position position="11"/>
    </location>
    <ligand>
        <name>CTP</name>
        <dbReference type="ChEBI" id="CHEBI:37563"/>
    </ligand>
</feature>
<keyword evidence="10 13" id="KW-0067">ATP-binding</keyword>
<keyword evidence="6 13" id="KW-0479">Metal-binding</keyword>
<dbReference type="PANTHER" id="PTHR47545">
    <property type="entry name" value="MULTIFUNCTIONAL CCA PROTEIN"/>
    <property type="match status" value="1"/>
</dbReference>
<dbReference type="Pfam" id="PF01966">
    <property type="entry name" value="HD"/>
    <property type="match status" value="1"/>
</dbReference>
<evidence type="ECO:0000256" key="3">
    <source>
        <dbReference type="ARBA" id="ARBA00022679"/>
    </source>
</evidence>
<dbReference type="PROSITE" id="PS51831">
    <property type="entry name" value="HD"/>
    <property type="match status" value="1"/>
</dbReference>
<keyword evidence="16" id="KW-1185">Reference proteome</keyword>
<evidence type="ECO:0000313" key="16">
    <source>
        <dbReference type="Proteomes" id="UP000008291"/>
    </source>
</evidence>
<dbReference type="GO" id="GO:0016791">
    <property type="term" value="F:phosphatase activity"/>
    <property type="evidence" value="ECO:0007669"/>
    <property type="project" value="UniProtKB-UniRule"/>
</dbReference>
<keyword evidence="12 13" id="KW-0694">RNA-binding</keyword>
<dbReference type="InterPro" id="IPR036820">
    <property type="entry name" value="Archease_dom_sf"/>
</dbReference>
<name>Q3SGD7_THIDA</name>
<sequence>MKTYVVGGAVRDRLLGLQVSDRDHVVVGATPDEMLAAGFRPVGKDFPVFLHPHTHEEYALARTERKSGRGYKGFVVHAAPEVTLEEDLARRDLTINAIAEDESGTLIDPYDGQADLAAKTFRHVSEAFAEDPVRILRVARFAARFTEFTVAPETNALMRRMVDSGEVDALVAERVWQEIARGLMETQPSRMFAVLRDCGALARMLPEVDRLFGVPQPPEHHPEVDTGIHVMLVIDWAARQGANLAVRFAALTHDLGKGETSPELWPRHHGHEGASVRLVRALSERLRAPAECRELAVAVARDHGNVHRALELRPRTIVELLERVDAFRRPERFEHFLEACECDFRGRPGYADKTYPPPQYLRQALHTAQQIDAAAVARSVESVRIREAILAARVEAVNRWRRSRASRWEQFSHEADIGVRGIGPDLAAAFEQVAVAMTAVITDPARVATETCVEIRCDAADDELLLVDWLNALIYEMAVRHMLFGRFEVHLDRRRLYAKAWGEAVDAPRHQPVVEIKGATYTGLKVGRDETGQWQAQCIVDV</sequence>
<comment type="function">
    <text evidence="13">Catalyzes the addition and repair of the essential 3'-terminal CCA sequence in tRNAs without using a nucleic acid template. Adds these three nucleotides in the order of C, C, and A to the tRNA nucleotide-73, using CTP and ATP as substrates and producing inorganic pyrophosphate. tRNA 3'-terminal CCA addition is required both for tRNA processing and repair. Also involved in tRNA surveillance by mediating tandem CCA addition to generate a CCACCA at the 3' terminus of unstable tRNAs. While stable tRNAs receive only 3'-terminal CCA, unstable tRNAs are marked with CCACCA and rapidly degraded.</text>
</comment>
<keyword evidence="4 13" id="KW-0819">tRNA processing</keyword>
<dbReference type="SUPFAM" id="SSF81891">
    <property type="entry name" value="Poly A polymerase C-terminal region-like"/>
    <property type="match status" value="1"/>
</dbReference>
<dbReference type="GO" id="GO:0160016">
    <property type="term" value="F:CCACCA tRNA nucleotidyltransferase activity"/>
    <property type="evidence" value="ECO:0007669"/>
    <property type="project" value="RHEA"/>
</dbReference>
<evidence type="ECO:0000256" key="4">
    <source>
        <dbReference type="ARBA" id="ARBA00022694"/>
    </source>
</evidence>
<keyword evidence="13" id="KW-0511">Multifunctional enzyme</keyword>
<feature type="binding site" evidence="13">
    <location>
        <position position="23"/>
    </location>
    <ligand>
        <name>Mg(2+)</name>
        <dbReference type="ChEBI" id="CHEBI:18420"/>
    </ligand>
</feature>
<keyword evidence="13" id="KW-0378">Hydrolase</keyword>
<dbReference type="PANTHER" id="PTHR47545:SF1">
    <property type="entry name" value="MULTIFUNCTIONAL CCA PROTEIN"/>
    <property type="match status" value="1"/>
</dbReference>
<feature type="binding site" evidence="13">
    <location>
        <position position="8"/>
    </location>
    <ligand>
        <name>ATP</name>
        <dbReference type="ChEBI" id="CHEBI:30616"/>
    </ligand>
</feature>
<feature type="binding site" evidence="13">
    <location>
        <position position="140"/>
    </location>
    <ligand>
        <name>CTP</name>
        <dbReference type="ChEBI" id="CHEBI:37563"/>
    </ligand>
</feature>
<protein>
    <recommendedName>
        <fullName evidence="13">Multifunctional CCA protein</fullName>
    </recommendedName>
    <domain>
        <recommendedName>
            <fullName evidence="13">CCA-adding enzyme</fullName>
            <ecNumber evidence="13">2.7.7.72</ecNumber>
        </recommendedName>
        <alternativeName>
            <fullName evidence="13">CCA tRNA nucleotidyltransferase</fullName>
        </alternativeName>
        <alternativeName>
            <fullName evidence="13">tRNA CCA-pyrophosphorylase</fullName>
        </alternativeName>
        <alternativeName>
            <fullName evidence="13">tRNA adenylyl-/cytidylyl-transferase</fullName>
        </alternativeName>
        <alternativeName>
            <fullName evidence="13">tRNA nucleotidyltransferase</fullName>
        </alternativeName>
        <alternativeName>
            <fullName evidence="13">tRNA-NT</fullName>
        </alternativeName>
    </domain>
    <domain>
        <recommendedName>
            <fullName evidence="13">2'-nucleotidase</fullName>
            <ecNumber evidence="13">3.1.3.-</ecNumber>
        </recommendedName>
    </domain>
    <domain>
        <recommendedName>
            <fullName evidence="13">2',3'-cyclic phosphodiesterase</fullName>
            <ecNumber evidence="13">3.1.4.-</ecNumber>
        </recommendedName>
    </domain>
    <domain>
        <recommendedName>
            <fullName evidence="13">Phosphatase</fullName>
        </recommendedName>
    </domain>
</protein>
<dbReference type="GO" id="GO:0000049">
    <property type="term" value="F:tRNA binding"/>
    <property type="evidence" value="ECO:0007669"/>
    <property type="project" value="UniProtKB-UniRule"/>
</dbReference>
<evidence type="ECO:0000256" key="11">
    <source>
        <dbReference type="ARBA" id="ARBA00022842"/>
    </source>
</evidence>
<dbReference type="CDD" id="cd05398">
    <property type="entry name" value="NT_ClassII-CCAase"/>
    <property type="match status" value="1"/>
</dbReference>
<evidence type="ECO:0000256" key="8">
    <source>
        <dbReference type="ARBA" id="ARBA00022800"/>
    </source>
</evidence>
<feature type="binding site" evidence="13">
    <location>
        <position position="8"/>
    </location>
    <ligand>
        <name>CTP</name>
        <dbReference type="ChEBI" id="CHEBI:37563"/>
    </ligand>
</feature>
<reference evidence="15 16" key="1">
    <citation type="journal article" date="2006" name="J. Bacteriol.">
        <title>The genome sequence of the obligately chemolithoautotrophic, facultatively anaerobic bacterium Thiobacillus denitrificans.</title>
        <authorList>
            <person name="Beller H.R."/>
            <person name="Chain P.S."/>
            <person name="Letain T.E."/>
            <person name="Chakicherla A."/>
            <person name="Larimer F.W."/>
            <person name="Richardson P.M."/>
            <person name="Coleman M.A."/>
            <person name="Wood A.P."/>
            <person name="Kelly D.P."/>
        </authorList>
    </citation>
    <scope>NUCLEOTIDE SEQUENCE [LARGE SCALE GENOMIC DNA]</scope>
    <source>
        <strain evidence="15 16">ATCC 25259</strain>
    </source>
</reference>
<accession>Q3SGD7</accession>
<dbReference type="InterPro" id="IPR050124">
    <property type="entry name" value="tRNA_CCA-adding_enzyme"/>
</dbReference>
<organism evidence="15 16">
    <name type="scientific">Thiobacillus denitrificans (strain ATCC 25259 / T1)</name>
    <dbReference type="NCBI Taxonomy" id="292415"/>
    <lineage>
        <taxon>Bacteria</taxon>
        <taxon>Pseudomonadati</taxon>
        <taxon>Pseudomonadota</taxon>
        <taxon>Betaproteobacteria</taxon>
        <taxon>Nitrosomonadales</taxon>
        <taxon>Thiobacillaceae</taxon>
        <taxon>Thiobacillus</taxon>
    </lineage>
</organism>
<dbReference type="HAMAP" id="MF_01262">
    <property type="entry name" value="CCA_bact_type2"/>
    <property type="match status" value="1"/>
</dbReference>
<dbReference type="GO" id="GO:0004112">
    <property type="term" value="F:cyclic-nucleotide phosphodiesterase activity"/>
    <property type="evidence" value="ECO:0007669"/>
    <property type="project" value="UniProtKB-UniRule"/>
</dbReference>
<dbReference type="KEGG" id="tbd:Tbd_2360"/>
<dbReference type="InterPro" id="IPR032828">
    <property type="entry name" value="PolyA_RNA-bd"/>
</dbReference>
<proteinExistence type="inferred from homology"/>
<dbReference type="GO" id="GO:0001680">
    <property type="term" value="P:tRNA 3'-terminal CCA addition"/>
    <property type="evidence" value="ECO:0007669"/>
    <property type="project" value="UniProtKB-UniRule"/>
</dbReference>